<feature type="transmembrane region" description="Helical" evidence="6">
    <location>
        <begin position="376"/>
        <end position="399"/>
    </location>
</feature>
<dbReference type="PANTHER" id="PTHR30619:SF1">
    <property type="entry name" value="RECOMBINATION PROTEIN 2"/>
    <property type="match status" value="1"/>
</dbReference>
<dbReference type="InterPro" id="IPR001279">
    <property type="entry name" value="Metallo-B-lactamas"/>
</dbReference>
<feature type="transmembrane region" description="Helical" evidence="6">
    <location>
        <begin position="282"/>
        <end position="310"/>
    </location>
</feature>
<comment type="caution">
    <text evidence="8">The sequence shown here is derived from an EMBL/GenBank/DDBJ whole genome shotgun (WGS) entry which is preliminary data.</text>
</comment>
<feature type="transmembrane region" description="Helical" evidence="6">
    <location>
        <begin position="350"/>
        <end position="369"/>
    </location>
</feature>
<dbReference type="InterPro" id="IPR004797">
    <property type="entry name" value="Competence_ComEC/Rec2"/>
</dbReference>
<name>A0A916LKA2_KRYT1</name>
<proteinExistence type="predicted"/>
<dbReference type="PANTHER" id="PTHR30619">
    <property type="entry name" value="DNA INTERNALIZATION/COMPETENCE PROTEIN COMEC/REC2"/>
    <property type="match status" value="1"/>
</dbReference>
<feature type="transmembrane region" description="Helical" evidence="6">
    <location>
        <begin position="120"/>
        <end position="141"/>
    </location>
</feature>
<comment type="subcellular location">
    <subcellularLocation>
        <location evidence="1">Cell membrane</location>
        <topology evidence="1">Multi-pass membrane protein</topology>
    </subcellularLocation>
</comment>
<dbReference type="SUPFAM" id="SSF56281">
    <property type="entry name" value="Metallo-hydrolase/oxidoreductase"/>
    <property type="match status" value="1"/>
</dbReference>
<keyword evidence="5 6" id="KW-0472">Membrane</keyword>
<feature type="transmembrane region" description="Helical" evidence="6">
    <location>
        <begin position="220"/>
        <end position="239"/>
    </location>
</feature>
<dbReference type="Pfam" id="PF03772">
    <property type="entry name" value="Competence"/>
    <property type="match status" value="1"/>
</dbReference>
<feature type="transmembrane region" description="Helical" evidence="6">
    <location>
        <begin position="251"/>
        <end position="276"/>
    </location>
</feature>
<evidence type="ECO:0000256" key="6">
    <source>
        <dbReference type="SAM" id="Phobius"/>
    </source>
</evidence>
<evidence type="ECO:0000256" key="3">
    <source>
        <dbReference type="ARBA" id="ARBA00022692"/>
    </source>
</evidence>
<dbReference type="NCBIfam" id="TIGR00361">
    <property type="entry name" value="ComEC_Rec2"/>
    <property type="match status" value="1"/>
</dbReference>
<dbReference type="InterPro" id="IPR035681">
    <property type="entry name" value="ComA-like_MBL"/>
</dbReference>
<dbReference type="GO" id="GO:0005886">
    <property type="term" value="C:plasma membrane"/>
    <property type="evidence" value="ECO:0007669"/>
    <property type="project" value="UniProtKB-SubCell"/>
</dbReference>
<dbReference type="EMBL" id="CZVV01000082">
    <property type="protein sequence ID" value="CUT03112.1"/>
    <property type="molecule type" value="Genomic_DNA"/>
</dbReference>
<dbReference type="Proteomes" id="UP000243105">
    <property type="component" value="Unassembled WGS sequence"/>
</dbReference>
<evidence type="ECO:0000259" key="7">
    <source>
        <dbReference type="SMART" id="SM00849"/>
    </source>
</evidence>
<keyword evidence="3 6" id="KW-0812">Transmembrane</keyword>
<feature type="transmembrane region" description="Helical" evidence="6">
    <location>
        <begin position="195"/>
        <end position="214"/>
    </location>
</feature>
<reference evidence="8 9" key="1">
    <citation type="submission" date="2015-11" db="EMBL/GenBank/DDBJ databases">
        <authorList>
            <person name="Varghese N."/>
        </authorList>
    </citation>
    <scope>NUCLEOTIDE SEQUENCE [LARGE SCALE GENOMIC DNA]</scope>
    <source>
        <strain evidence="8 9">JGI-25</strain>
    </source>
</reference>
<evidence type="ECO:0000313" key="9">
    <source>
        <dbReference type="Proteomes" id="UP000243105"/>
    </source>
</evidence>
<dbReference type="GO" id="GO:0030420">
    <property type="term" value="P:establishment of competence for transformation"/>
    <property type="evidence" value="ECO:0007669"/>
    <property type="project" value="InterPro"/>
</dbReference>
<accession>A0A916LKA2</accession>
<dbReference type="SMART" id="SM00849">
    <property type="entry name" value="Lactamase_B"/>
    <property type="match status" value="1"/>
</dbReference>
<keyword evidence="2" id="KW-1003">Cell membrane</keyword>
<gene>
    <name evidence="8" type="ORF">JGI25_01177</name>
</gene>
<dbReference type="NCBIfam" id="TIGR00360">
    <property type="entry name" value="ComEC_N-term"/>
    <property type="match status" value="1"/>
</dbReference>
<feature type="transmembrane region" description="Helical" evidence="6">
    <location>
        <begin position="322"/>
        <end position="344"/>
    </location>
</feature>
<evidence type="ECO:0000256" key="4">
    <source>
        <dbReference type="ARBA" id="ARBA00022989"/>
    </source>
</evidence>
<sequence>MPKFSYGDEIQIIGVLKEPIRSRNPEEFDFARYLKIHDIDAVFLSYILSHIKVIKKFEAKTLNPIEILKKLTYEIKIAGLKIFDELLPQSEASFIKGLILGYRGEISKDVQQYFINTGTYHILAVSGLHVGIITSMFFVLTSFLRVSFVFRVLLTILGLIFYAFVVGLPPSVVRASIMASIVLIGMAIERRIDIFNLLGFSAIVILFFDSKQILHPGFQLSFSAVASISYFYPKIFNFFSKNFPFATKWFILPIASLFIASISAQILTLPFVVAYFSKISIISILANVFIVPLVSLAVPLGFATLLLYPISGFIAQMMANSLWLTLNLIITLAKFFAHLPFAYIEVSKEISFYIVLILFSLMVFSKIKFQSPMKRITFAVLILLNLYIYIAPNGVISILSNKLNAEDSNLEITVLDVGQGDAIFVQFPDGKNLLIDGGNKTFNFDPGQRIIEPFLRKKGIKKIDAILVTHPHNDHIGGIPYILEKFEVGTVIDNGLNYNSSIYKRYLELIQSKGITHITVRAGNKITLTEHARIYVLHPTDEFIKSNDKEDNYGSGHDANNSSVVIKIQYRDNSFLLTGDAEKEAEDSMIKIYDTFLKSDWIKVGHHGSETSSSPAFVSKVKPKWAVISVGKYNKYNHPSDIVLRRYNLIGAQIHRTDEEGAGVFRSNGKDIEKIQWRN</sequence>
<dbReference type="InterPro" id="IPR004477">
    <property type="entry name" value="ComEC_N"/>
</dbReference>
<protein>
    <submittedName>
        <fullName evidence="8">Competence protein ComEC</fullName>
    </submittedName>
</protein>
<organism evidence="8 9">
    <name type="scientific">Kryptobacter tengchongensis</name>
    <dbReference type="NCBI Taxonomy" id="1643429"/>
    <lineage>
        <taxon>Bacteria</taxon>
        <taxon>Pseudomonadati</taxon>
        <taxon>Candidatus Kryptoniota</taxon>
        <taxon>Candidatus Kryptobacter</taxon>
    </lineage>
</organism>
<evidence type="ECO:0000256" key="2">
    <source>
        <dbReference type="ARBA" id="ARBA00022475"/>
    </source>
</evidence>
<dbReference type="CDD" id="cd07731">
    <property type="entry name" value="ComA-like_MBL-fold"/>
    <property type="match status" value="1"/>
</dbReference>
<evidence type="ECO:0000256" key="1">
    <source>
        <dbReference type="ARBA" id="ARBA00004651"/>
    </source>
</evidence>
<dbReference type="Pfam" id="PF00753">
    <property type="entry name" value="Lactamase_B"/>
    <property type="match status" value="1"/>
</dbReference>
<evidence type="ECO:0000256" key="5">
    <source>
        <dbReference type="ARBA" id="ARBA00023136"/>
    </source>
</evidence>
<dbReference type="InterPro" id="IPR052159">
    <property type="entry name" value="Competence_DNA_uptake"/>
</dbReference>
<feature type="domain" description="Metallo-beta-lactamase" evidence="7">
    <location>
        <begin position="419"/>
        <end position="632"/>
    </location>
</feature>
<keyword evidence="4 6" id="KW-1133">Transmembrane helix</keyword>
<feature type="transmembrane region" description="Helical" evidence="6">
    <location>
        <begin position="148"/>
        <end position="165"/>
    </location>
</feature>
<dbReference type="InterPro" id="IPR036866">
    <property type="entry name" value="RibonucZ/Hydroxyglut_hydro"/>
</dbReference>
<dbReference type="AlphaFoldDB" id="A0A916LKA2"/>
<evidence type="ECO:0000313" key="8">
    <source>
        <dbReference type="EMBL" id="CUT03112.1"/>
    </source>
</evidence>
<dbReference type="Gene3D" id="3.60.15.10">
    <property type="entry name" value="Ribonuclease Z/Hydroxyacylglutathione hydrolase-like"/>
    <property type="match status" value="1"/>
</dbReference>